<feature type="non-terminal residue" evidence="4">
    <location>
        <position position="691"/>
    </location>
</feature>
<dbReference type="Proteomes" id="UP001239445">
    <property type="component" value="Unassembled WGS sequence"/>
</dbReference>
<dbReference type="Pfam" id="PF06985">
    <property type="entry name" value="HET"/>
    <property type="match status" value="1"/>
</dbReference>
<feature type="compositionally biased region" description="Polar residues" evidence="1">
    <location>
        <begin position="328"/>
        <end position="341"/>
    </location>
</feature>
<dbReference type="EMBL" id="MU839834">
    <property type="protein sequence ID" value="KAK1754927.1"/>
    <property type="molecule type" value="Genomic_DNA"/>
</dbReference>
<feature type="domain" description="Heterokaryon incompatibility" evidence="2">
    <location>
        <begin position="25"/>
        <end position="114"/>
    </location>
</feature>
<proteinExistence type="predicted"/>
<dbReference type="InterPro" id="IPR058525">
    <property type="entry name" value="DUF8212"/>
</dbReference>
<accession>A0AAJ0BDT1</accession>
<dbReference type="AlphaFoldDB" id="A0AAJ0BDT1"/>
<evidence type="ECO:0000259" key="3">
    <source>
        <dbReference type="Pfam" id="PF26640"/>
    </source>
</evidence>
<evidence type="ECO:0000259" key="2">
    <source>
        <dbReference type="Pfam" id="PF06985"/>
    </source>
</evidence>
<evidence type="ECO:0000256" key="1">
    <source>
        <dbReference type="SAM" id="MobiDB-lite"/>
    </source>
</evidence>
<feature type="domain" description="DUF8212" evidence="3">
    <location>
        <begin position="223"/>
        <end position="248"/>
    </location>
</feature>
<name>A0AAJ0BDT1_9PEZI</name>
<dbReference type="PANTHER" id="PTHR10622:SF10">
    <property type="entry name" value="HET DOMAIN-CONTAINING PROTEIN"/>
    <property type="match status" value="1"/>
</dbReference>
<gene>
    <name evidence="4" type="ORF">QBC47DRAFT_323419</name>
</gene>
<protein>
    <submittedName>
        <fullName evidence="4">Vegetative incompatibility protein HET-E-1</fullName>
    </submittedName>
</protein>
<feature type="region of interest" description="Disordered" evidence="1">
    <location>
        <begin position="328"/>
        <end position="359"/>
    </location>
</feature>
<evidence type="ECO:0000313" key="4">
    <source>
        <dbReference type="EMBL" id="KAK1754927.1"/>
    </source>
</evidence>
<organism evidence="4 5">
    <name type="scientific">Echria macrotheca</name>
    <dbReference type="NCBI Taxonomy" id="438768"/>
    <lineage>
        <taxon>Eukaryota</taxon>
        <taxon>Fungi</taxon>
        <taxon>Dikarya</taxon>
        <taxon>Ascomycota</taxon>
        <taxon>Pezizomycotina</taxon>
        <taxon>Sordariomycetes</taxon>
        <taxon>Sordariomycetidae</taxon>
        <taxon>Sordariales</taxon>
        <taxon>Schizotheciaceae</taxon>
        <taxon>Echria</taxon>
    </lineage>
</organism>
<dbReference type="PANTHER" id="PTHR10622">
    <property type="entry name" value="HET DOMAIN-CONTAINING PROTEIN"/>
    <property type="match status" value="1"/>
</dbReference>
<evidence type="ECO:0000313" key="5">
    <source>
        <dbReference type="Proteomes" id="UP001239445"/>
    </source>
</evidence>
<reference evidence="4" key="1">
    <citation type="submission" date="2023-06" db="EMBL/GenBank/DDBJ databases">
        <title>Genome-scale phylogeny and comparative genomics of the fungal order Sordariales.</title>
        <authorList>
            <consortium name="Lawrence Berkeley National Laboratory"/>
            <person name="Hensen N."/>
            <person name="Bonometti L."/>
            <person name="Westerberg I."/>
            <person name="Brannstrom I.O."/>
            <person name="Guillou S."/>
            <person name="Cros-Aarteil S."/>
            <person name="Calhoun S."/>
            <person name="Haridas S."/>
            <person name="Kuo A."/>
            <person name="Mondo S."/>
            <person name="Pangilinan J."/>
            <person name="Riley R."/>
            <person name="Labutti K."/>
            <person name="Andreopoulos B."/>
            <person name="Lipzen A."/>
            <person name="Chen C."/>
            <person name="Yanf M."/>
            <person name="Daum C."/>
            <person name="Ng V."/>
            <person name="Clum A."/>
            <person name="Steindorff A."/>
            <person name="Ohm R."/>
            <person name="Martin F."/>
            <person name="Silar P."/>
            <person name="Natvig D."/>
            <person name="Lalanne C."/>
            <person name="Gautier V."/>
            <person name="Ament-Velasquez S.L."/>
            <person name="Kruys A."/>
            <person name="Hutchinson M.I."/>
            <person name="Powell A.J."/>
            <person name="Barry K."/>
            <person name="Miller A.N."/>
            <person name="Grigoriev I.V."/>
            <person name="Debuchy R."/>
            <person name="Gladieux P."/>
            <person name="Thoren M.H."/>
            <person name="Johannesson H."/>
        </authorList>
    </citation>
    <scope>NUCLEOTIDE SEQUENCE</scope>
    <source>
        <strain evidence="4">PSN4</strain>
    </source>
</reference>
<comment type="caution">
    <text evidence="4">The sequence shown here is derived from an EMBL/GenBank/DDBJ whole genome shotgun (WGS) entry which is preliminary data.</text>
</comment>
<dbReference type="InterPro" id="IPR010730">
    <property type="entry name" value="HET"/>
</dbReference>
<sequence>MRLLNTQTLEFEEFSGEVHHGIPPYAILSHTWGAEEVSYQDHLSGISSSKKGWEKVLESARVADSEGFRYVWADTCCIDKSSSAELSEAINSMFQWYRDAAVCYAYINDFDGSEMPAKDNSFARSRWFTRGWTLQELLAPREVVFFDRNWNEVGSKKSLRDVVSAITHIGTEALDERRFSEYSVAQKMSWAAGRQTTRPEDEAYCLMGLFDVNMPMIYGEGRKAFYRLQQEILKQSDDHSLFAWTHPPNDHSHTMMTGLLAPSPNHFKDAASIKQLRYSAGEKYENVFELVHHLVRINTLSAPQVEGLLLRESDDDLAAFHVAGSQQAGSVIQGTQDSASISDPPESQADRSTDNEPDDYMEYGEQQLVVPEIRIDLIEESNVLDQPVFRTYIGADNIEYRSDFESVPQMFKPLSEYHDPYSEDHEFSQPVKKPTGPANWRRYIYEPVVVVPLRCHVRGHRLGILLSKDATQGGEGIFSRLHNPSLVVMGPDLELRLSLNTVYGRIATRPREVPQGRVRDNQQWPEIRITSLLSAGYRLLSTAGPNWDLNQSQNALIPKTHYCAHSDAPLALFYNQSTGDSDAPPFFLSIPRNNLGSLTCEIGVFGGDSSASSSTGFYLYSCNLAEVRHGKVPLKNGYSLVVRYREGVGVNYVILSIDNREESVRSVMTMAPRENSETRWLVQRLFPLLRS</sequence>
<keyword evidence="5" id="KW-1185">Reference proteome</keyword>
<dbReference type="Pfam" id="PF26640">
    <property type="entry name" value="DUF8212"/>
    <property type="match status" value="1"/>
</dbReference>